<reference evidence="12" key="1">
    <citation type="submission" date="2023-03" db="EMBL/GenBank/DDBJ databases">
        <authorList>
            <person name="Steffen K."/>
            <person name="Cardenas P."/>
        </authorList>
    </citation>
    <scope>NUCLEOTIDE SEQUENCE</scope>
</reference>
<comment type="similarity">
    <text evidence="2">Belongs to the class-V pyridoxal-phosphate-dependent aminotransferase family. NifS/IscS subfamily.</text>
</comment>
<keyword evidence="13" id="KW-1185">Reference proteome</keyword>
<sequence length="433" mass="46625">MLPFFTEQFGNSASKHAFGWEAEAAVHQARKNVGSLIGAAPKEIVFTSGATESDNLAIKGVAELYGDRKDHIITCAAEHKAVLDCCKFLEHHGYRVTYLPVDAHGTVDLDKLRAAIDDKTLLISIMAANNEVGKMPIDVAACGIHLLSMTAHKLHGPKGVGALYVSARKPPVRLSPTIHGGGHEGGMRSGTLNVPGIVGFGKACELARTDMATELPHITSLRDRLETSLFERLDELHLNGHPTERLCGNLNVAFGYVEGESLIMGLNDVAVSSGSTCTSAALEPSHVLKAMGVRGRSRPRLHPLRPGSIQYRGRGALTAYRKNKMATAVQITEQAANRIKELLGQDERELTGLRLKVVGGGCSGLQYKMDLDNPKPTTACFEEEGAKVIVDLKSLLYLGGTELDYRETLMEAAFVFQNPNVKRSCGCGASFVV</sequence>
<keyword evidence="8" id="KW-0411">Iron-sulfur</keyword>
<dbReference type="PROSITE" id="PS01152">
    <property type="entry name" value="HESB"/>
    <property type="match status" value="1"/>
</dbReference>
<evidence type="ECO:0000256" key="8">
    <source>
        <dbReference type="ARBA" id="ARBA00023014"/>
    </source>
</evidence>
<keyword evidence="6" id="KW-0663">Pyridoxal phosphate</keyword>
<gene>
    <name evidence="12" type="ORF">GBAR_LOCUS66</name>
</gene>
<evidence type="ECO:0000256" key="9">
    <source>
        <dbReference type="RuleBase" id="RU004504"/>
    </source>
</evidence>
<dbReference type="EMBL" id="CASHTH010000012">
    <property type="protein sequence ID" value="CAI7988873.1"/>
    <property type="molecule type" value="Genomic_DNA"/>
</dbReference>
<keyword evidence="7" id="KW-0408">Iron</keyword>
<dbReference type="InterPro" id="IPR000192">
    <property type="entry name" value="Aminotrans_V_dom"/>
</dbReference>
<evidence type="ECO:0000256" key="7">
    <source>
        <dbReference type="ARBA" id="ARBA00023004"/>
    </source>
</evidence>
<dbReference type="InterPro" id="IPR035903">
    <property type="entry name" value="HesB-like_dom_sf"/>
</dbReference>
<dbReference type="Gene3D" id="3.90.1150.10">
    <property type="entry name" value="Aspartate Aminotransferase, domain 1"/>
    <property type="match status" value="1"/>
</dbReference>
<dbReference type="GO" id="GO:0016226">
    <property type="term" value="P:iron-sulfur cluster assembly"/>
    <property type="evidence" value="ECO:0007669"/>
    <property type="project" value="InterPro"/>
</dbReference>
<dbReference type="GO" id="GO:0031071">
    <property type="term" value="F:cysteine desulfurase activity"/>
    <property type="evidence" value="ECO:0007669"/>
    <property type="project" value="UniProtKB-EC"/>
</dbReference>
<dbReference type="SUPFAM" id="SSF89360">
    <property type="entry name" value="HesB-like domain"/>
    <property type="match status" value="1"/>
</dbReference>
<dbReference type="Gene3D" id="2.60.300.12">
    <property type="entry name" value="HesB-like domain"/>
    <property type="match status" value="1"/>
</dbReference>
<feature type="domain" description="Aminotransferase class V" evidence="10">
    <location>
        <begin position="3"/>
        <end position="134"/>
    </location>
</feature>
<dbReference type="InterPro" id="IPR015421">
    <property type="entry name" value="PyrdxlP-dep_Trfase_major"/>
</dbReference>
<dbReference type="InterPro" id="IPR015422">
    <property type="entry name" value="PyrdxlP-dep_Trfase_small"/>
</dbReference>
<dbReference type="InterPro" id="IPR000361">
    <property type="entry name" value="ATAP_core_dom"/>
</dbReference>
<dbReference type="Gene3D" id="3.40.640.10">
    <property type="entry name" value="Type I PLP-dependent aspartate aminotransferase-like (Major domain)"/>
    <property type="match status" value="2"/>
</dbReference>
<name>A0AA35QR96_GEOBA</name>
<accession>A0AA35QR96</accession>
<evidence type="ECO:0000256" key="4">
    <source>
        <dbReference type="ARBA" id="ARBA00012239"/>
    </source>
</evidence>
<comment type="caution">
    <text evidence="12">The sequence shown here is derived from an EMBL/GenBank/DDBJ whole genome shotgun (WGS) entry which is preliminary data.</text>
</comment>
<dbReference type="SUPFAM" id="SSF53383">
    <property type="entry name" value="PLP-dependent transferases"/>
    <property type="match status" value="1"/>
</dbReference>
<dbReference type="Proteomes" id="UP001174909">
    <property type="component" value="Unassembled WGS sequence"/>
</dbReference>
<dbReference type="InterPro" id="IPR016092">
    <property type="entry name" value="ATAP"/>
</dbReference>
<dbReference type="GO" id="GO:0051536">
    <property type="term" value="F:iron-sulfur cluster binding"/>
    <property type="evidence" value="ECO:0007669"/>
    <property type="project" value="UniProtKB-KW"/>
</dbReference>
<feature type="domain" description="Core" evidence="11">
    <location>
        <begin position="329"/>
        <end position="428"/>
    </location>
</feature>
<dbReference type="PROSITE" id="PS00595">
    <property type="entry name" value="AA_TRANSFER_CLASS_5"/>
    <property type="match status" value="1"/>
</dbReference>
<dbReference type="PANTHER" id="PTHR11601:SF34">
    <property type="entry name" value="CYSTEINE DESULFURASE"/>
    <property type="match status" value="1"/>
</dbReference>
<dbReference type="NCBIfam" id="TIGR00049">
    <property type="entry name" value="iron-sulfur cluster assembly accessory protein"/>
    <property type="match status" value="1"/>
</dbReference>
<dbReference type="Pfam" id="PF01521">
    <property type="entry name" value="Fe-S_biosyn"/>
    <property type="match status" value="1"/>
</dbReference>
<evidence type="ECO:0000259" key="11">
    <source>
        <dbReference type="Pfam" id="PF01521"/>
    </source>
</evidence>
<evidence type="ECO:0000256" key="2">
    <source>
        <dbReference type="ARBA" id="ARBA00006490"/>
    </source>
</evidence>
<evidence type="ECO:0000256" key="6">
    <source>
        <dbReference type="ARBA" id="ARBA00022898"/>
    </source>
</evidence>
<evidence type="ECO:0000259" key="10">
    <source>
        <dbReference type="Pfam" id="PF00266"/>
    </source>
</evidence>
<evidence type="ECO:0000256" key="5">
    <source>
        <dbReference type="ARBA" id="ARBA00022723"/>
    </source>
</evidence>
<dbReference type="AlphaFoldDB" id="A0AA35QR96"/>
<dbReference type="EC" id="2.8.1.7" evidence="4"/>
<dbReference type="InterPro" id="IPR017870">
    <property type="entry name" value="FeS_cluster_insertion_CS"/>
</dbReference>
<dbReference type="PANTHER" id="PTHR11601">
    <property type="entry name" value="CYSTEINE DESULFURYLASE FAMILY MEMBER"/>
    <property type="match status" value="1"/>
</dbReference>
<dbReference type="InterPro" id="IPR015424">
    <property type="entry name" value="PyrdxlP-dep_Trfase"/>
</dbReference>
<keyword evidence="5" id="KW-0479">Metal-binding</keyword>
<organism evidence="12 13">
    <name type="scientific">Geodia barretti</name>
    <name type="common">Barrett's horny sponge</name>
    <dbReference type="NCBI Taxonomy" id="519541"/>
    <lineage>
        <taxon>Eukaryota</taxon>
        <taxon>Metazoa</taxon>
        <taxon>Porifera</taxon>
        <taxon>Demospongiae</taxon>
        <taxon>Heteroscleromorpha</taxon>
        <taxon>Tetractinellida</taxon>
        <taxon>Astrophorina</taxon>
        <taxon>Geodiidae</taxon>
        <taxon>Geodia</taxon>
    </lineage>
</organism>
<comment type="similarity">
    <text evidence="3">Belongs to the HesB/IscA family.</text>
</comment>
<dbReference type="GO" id="GO:0046872">
    <property type="term" value="F:metal ion binding"/>
    <property type="evidence" value="ECO:0007669"/>
    <property type="project" value="UniProtKB-KW"/>
</dbReference>
<comment type="cofactor">
    <cofactor evidence="1 9">
        <name>pyridoxal 5'-phosphate</name>
        <dbReference type="ChEBI" id="CHEBI:597326"/>
    </cofactor>
</comment>
<evidence type="ECO:0000313" key="13">
    <source>
        <dbReference type="Proteomes" id="UP001174909"/>
    </source>
</evidence>
<dbReference type="InterPro" id="IPR020578">
    <property type="entry name" value="Aminotrans_V_PyrdxlP_BS"/>
</dbReference>
<proteinExistence type="inferred from homology"/>
<evidence type="ECO:0000256" key="1">
    <source>
        <dbReference type="ARBA" id="ARBA00001933"/>
    </source>
</evidence>
<evidence type="ECO:0000313" key="12">
    <source>
        <dbReference type="EMBL" id="CAI7988873.1"/>
    </source>
</evidence>
<protein>
    <recommendedName>
        <fullName evidence="4">cysteine desulfurase</fullName>
        <ecNumber evidence="4">2.8.1.7</ecNumber>
    </recommendedName>
</protein>
<evidence type="ECO:0000256" key="3">
    <source>
        <dbReference type="ARBA" id="ARBA00006718"/>
    </source>
</evidence>
<dbReference type="Pfam" id="PF00266">
    <property type="entry name" value="Aminotran_5"/>
    <property type="match status" value="1"/>
</dbReference>